<reference evidence="3 4" key="1">
    <citation type="journal article" date="2015" name="Genome Announc.">
        <title>Draft Genome Sequence of Clostridium tyrobutyricum Strain DIVETGP, Isolated from Cow's Milk for Grana Padano Production.</title>
        <authorList>
            <person name="Soggiu A."/>
            <person name="Piras C."/>
            <person name="Gaiarsa S."/>
            <person name="Sassera D."/>
            <person name="Roncada P."/>
            <person name="Bendixen E."/>
            <person name="Brasca M."/>
            <person name="Bonizzi L."/>
        </authorList>
    </citation>
    <scope>NUCLEOTIDE SEQUENCE [LARGE SCALE GENOMIC DNA]</scope>
    <source>
        <strain evidence="3 4">DIVETGP</strain>
    </source>
</reference>
<keyword evidence="2" id="KW-1133">Transmembrane helix</keyword>
<feature type="compositionally biased region" description="Low complexity" evidence="1">
    <location>
        <begin position="219"/>
        <end position="234"/>
    </location>
</feature>
<keyword evidence="2" id="KW-0812">Transmembrane</keyword>
<protein>
    <submittedName>
        <fullName evidence="3">Glycoprotein gp2</fullName>
    </submittedName>
</protein>
<proteinExistence type="predicted"/>
<sequence>MINIIKTAIITITISFISGLLLDYYKNLAPRLLCNIGNGIPLKVNGEKIYAYIITIKNTSKKIIHQLNIDIQSSQDNLKVGDSKITKGLKFDSSVKNNSLDVYIPFLSKGDKFSVTLYVKNQYTARNQPVIAIRSPENFKKVDSSGQKGFLSSLVNIPENIGNLVSGTSRENKSAAPDKKRETFYRKNTGKTKKILISIVSIVLVVLIGILAKYYLSGTPDNTPTSNTTTSVPTQSKDKKDTTGSSSGQKTKTTDTNTSKYRKNDSTNTSNTGSNKENTSTEDSTSTSNTNTSIDGTNPKSSSGTNSSNTDTNADTKTSNSGTNSDKSTNSNTSTDGTNSNTHTSTDGTNSNTNPNGNTSTSGSSQNNNTSTGGTTSNNNK</sequence>
<dbReference type="RefSeq" id="WP_017752167.1">
    <property type="nucleotide sequence ID" value="NZ_CBXI010000044.1"/>
</dbReference>
<evidence type="ECO:0000256" key="2">
    <source>
        <dbReference type="SAM" id="Phobius"/>
    </source>
</evidence>
<dbReference type="GeneID" id="29419539"/>
<accession>W6NAZ9</accession>
<dbReference type="EMBL" id="CBXI010000044">
    <property type="protein sequence ID" value="CDL92704.1"/>
    <property type="molecule type" value="Genomic_DNA"/>
</dbReference>
<feature type="region of interest" description="Disordered" evidence="1">
    <location>
        <begin position="218"/>
        <end position="381"/>
    </location>
</feature>
<keyword evidence="4" id="KW-1185">Reference proteome</keyword>
<evidence type="ECO:0000313" key="4">
    <source>
        <dbReference type="Proteomes" id="UP000019482"/>
    </source>
</evidence>
<dbReference type="AlphaFoldDB" id="W6NAZ9"/>
<evidence type="ECO:0000313" key="3">
    <source>
        <dbReference type="EMBL" id="CDL92704.1"/>
    </source>
</evidence>
<name>W6NAZ9_CLOTY</name>
<dbReference type="Proteomes" id="UP000019482">
    <property type="component" value="Unassembled WGS sequence"/>
</dbReference>
<dbReference type="OrthoDB" id="1903285at2"/>
<organism evidence="3 4">
    <name type="scientific">Clostridium tyrobutyricum DIVETGP</name>
    <dbReference type="NCBI Taxonomy" id="1408889"/>
    <lineage>
        <taxon>Bacteria</taxon>
        <taxon>Bacillati</taxon>
        <taxon>Bacillota</taxon>
        <taxon>Clostridia</taxon>
        <taxon>Eubacteriales</taxon>
        <taxon>Clostridiaceae</taxon>
        <taxon>Clostridium</taxon>
    </lineage>
</organism>
<gene>
    <name evidence="3" type="ORF">CTDIVETGP_2774</name>
</gene>
<feature type="transmembrane region" description="Helical" evidence="2">
    <location>
        <begin position="195"/>
        <end position="216"/>
    </location>
</feature>
<keyword evidence="2" id="KW-0472">Membrane</keyword>
<comment type="caution">
    <text evidence="3">The sequence shown here is derived from an EMBL/GenBank/DDBJ whole genome shotgun (WGS) entry which is preliminary data.</text>
</comment>
<feature type="transmembrane region" description="Helical" evidence="2">
    <location>
        <begin position="6"/>
        <end position="25"/>
    </location>
</feature>
<feature type="compositionally biased region" description="Low complexity" evidence="1">
    <location>
        <begin position="266"/>
        <end position="381"/>
    </location>
</feature>
<evidence type="ECO:0000256" key="1">
    <source>
        <dbReference type="SAM" id="MobiDB-lite"/>
    </source>
</evidence>
<feature type="compositionally biased region" description="Low complexity" evidence="1">
    <location>
        <begin position="243"/>
        <end position="256"/>
    </location>
</feature>